<dbReference type="Pfam" id="PF10938">
    <property type="entry name" value="YfdX"/>
    <property type="match status" value="1"/>
</dbReference>
<dbReference type="Proteomes" id="UP000242224">
    <property type="component" value="Unassembled WGS sequence"/>
</dbReference>
<feature type="region of interest" description="Disordered" evidence="1">
    <location>
        <begin position="225"/>
        <end position="248"/>
    </location>
</feature>
<reference evidence="3 4" key="1">
    <citation type="submission" date="2016-11" db="EMBL/GenBank/DDBJ databases">
        <title>A multilocus sequence analysis scheme for characterization of bacteria in the genus Thioclava.</title>
        <authorList>
            <person name="Liu Y."/>
            <person name="Shao Z."/>
        </authorList>
    </citation>
    <scope>NUCLEOTIDE SEQUENCE [LARGE SCALE GENOMIC DNA]</scope>
    <source>
        <strain evidence="3 4">11.10-0-13</strain>
    </source>
</reference>
<evidence type="ECO:0000313" key="3">
    <source>
        <dbReference type="EMBL" id="OOY11086.1"/>
    </source>
</evidence>
<protein>
    <recommendedName>
        <fullName evidence="5">YfdX protein</fullName>
    </recommendedName>
</protein>
<evidence type="ECO:0000256" key="2">
    <source>
        <dbReference type="SAM" id="SignalP"/>
    </source>
</evidence>
<evidence type="ECO:0000313" key="4">
    <source>
        <dbReference type="Proteomes" id="UP000242224"/>
    </source>
</evidence>
<dbReference type="EMBL" id="MPZS01000003">
    <property type="protein sequence ID" value="OOY11086.1"/>
    <property type="molecule type" value="Genomic_DNA"/>
</dbReference>
<keyword evidence="2" id="KW-0732">Signal</keyword>
<evidence type="ECO:0008006" key="5">
    <source>
        <dbReference type="Google" id="ProtNLM"/>
    </source>
</evidence>
<dbReference type="Gene3D" id="6.10.250.2140">
    <property type="match status" value="1"/>
</dbReference>
<name>A0ABX3MII5_9RHOB</name>
<organism evidence="3 4">
    <name type="scientific">Thioclava marina</name>
    <dbReference type="NCBI Taxonomy" id="1915077"/>
    <lineage>
        <taxon>Bacteria</taxon>
        <taxon>Pseudomonadati</taxon>
        <taxon>Pseudomonadota</taxon>
        <taxon>Alphaproteobacteria</taxon>
        <taxon>Rhodobacterales</taxon>
        <taxon>Paracoccaceae</taxon>
        <taxon>Thioclava</taxon>
    </lineage>
</organism>
<gene>
    <name evidence="3" type="ORF">BMG00_15185</name>
</gene>
<feature type="signal peptide" evidence="2">
    <location>
        <begin position="1"/>
        <end position="30"/>
    </location>
</feature>
<proteinExistence type="predicted"/>
<sequence>MKRNSKLLALMLSGTLVAGPLAYGVLPALADQTSPAATNQKSADAVAKTTSSSNDTELLTTVDDAYTAMREVRAARLALFDGNTDMATQMTNDAIAKMQSAETSEAKWGVPSKSGQQGVTYVPFDSSIMLGEGFTVTPDNSKAVSAANDQMAKGDAKGAAETLKASNIDVSVAAAMVPAKLSLTHLQVAAKLIKSGKYYEANLALKGVEDGVVIDQWGLAQLPRQAGQATKSSATTAAPQTAATKSNG</sequence>
<dbReference type="RefSeq" id="WP_158521746.1">
    <property type="nucleotide sequence ID" value="NZ_MPZS01000003.1"/>
</dbReference>
<evidence type="ECO:0000256" key="1">
    <source>
        <dbReference type="SAM" id="MobiDB-lite"/>
    </source>
</evidence>
<comment type="caution">
    <text evidence="3">The sequence shown here is derived from an EMBL/GenBank/DDBJ whole genome shotgun (WGS) entry which is preliminary data.</text>
</comment>
<dbReference type="InterPro" id="IPR021236">
    <property type="entry name" value="Uncharacterised_YfdX"/>
</dbReference>
<feature type="chain" id="PRO_5045658157" description="YfdX protein" evidence="2">
    <location>
        <begin position="31"/>
        <end position="248"/>
    </location>
</feature>
<dbReference type="Gene3D" id="1.20.120.1940">
    <property type="entry name" value="YfdX protein domain"/>
    <property type="match status" value="1"/>
</dbReference>
<keyword evidence="4" id="KW-1185">Reference proteome</keyword>
<accession>A0ABX3MII5</accession>